<dbReference type="RefSeq" id="WP_226173413.1">
    <property type="nucleotide sequence ID" value="NZ_JAJADR010000001.1"/>
</dbReference>
<proteinExistence type="predicted"/>
<protein>
    <recommendedName>
        <fullName evidence="4">Glycerophosphoryl diester phosphodiesterase membrane domain-containing protein</fullName>
    </recommendedName>
</protein>
<keyword evidence="1" id="KW-0472">Membrane</keyword>
<feature type="transmembrane region" description="Helical" evidence="1">
    <location>
        <begin position="79"/>
        <end position="103"/>
    </location>
</feature>
<dbReference type="Proteomes" id="UP001165296">
    <property type="component" value="Unassembled WGS sequence"/>
</dbReference>
<keyword evidence="1" id="KW-0812">Transmembrane</keyword>
<dbReference type="EMBL" id="JAJADR010000001">
    <property type="protein sequence ID" value="MCB2407565.1"/>
    <property type="molecule type" value="Genomic_DNA"/>
</dbReference>
<evidence type="ECO:0000313" key="2">
    <source>
        <dbReference type="EMBL" id="MCB2407565.1"/>
    </source>
</evidence>
<reference evidence="2" key="1">
    <citation type="submission" date="2021-10" db="EMBL/GenBank/DDBJ databases">
        <authorList>
            <person name="Dean J.D."/>
            <person name="Kim M.K."/>
            <person name="Newey C.N."/>
            <person name="Stoker T.S."/>
            <person name="Thompson D.W."/>
            <person name="Grose J.H."/>
        </authorList>
    </citation>
    <scope>NUCLEOTIDE SEQUENCE</scope>
    <source>
        <strain evidence="2">BT178</strain>
    </source>
</reference>
<comment type="caution">
    <text evidence="2">The sequence shown here is derived from an EMBL/GenBank/DDBJ whole genome shotgun (WGS) entry which is preliminary data.</text>
</comment>
<name>A0ABS8AMX5_9BACT</name>
<sequence length="322" mass="35286">MKPTYTHAADFHQERDFGKKISATFECIAAHFRPLGKCLLYFVLPPTMLAGVGMGLMTNTMFNMAAGQATGKSAVATDAVLVSAFSGVGLAMLAGILSFMLLLSTVYGYIRLVLATETTPTPGQVWQEIKSRGGRMLLAFLFVVALYAVLFAVIGGLMAVSTSFALLLFILFPLAFYVMVPLSLYFPVLWLEDGSLGHALRRCFYLIQGKWWSTFGLLMVTAMIQGMIAMMFALPQYAVMFGKMLKIPGLESDALGIIAQCLYALGIMFTYTIPLMAVVFQYFNLVERKEGMGLRSLIDSIGQGPAPVAYNEAYRADDEGEY</sequence>
<keyword evidence="1" id="KW-1133">Transmembrane helix</keyword>
<evidence type="ECO:0000256" key="1">
    <source>
        <dbReference type="SAM" id="Phobius"/>
    </source>
</evidence>
<feature type="transmembrane region" description="Helical" evidence="1">
    <location>
        <begin position="254"/>
        <end position="283"/>
    </location>
</feature>
<keyword evidence="3" id="KW-1185">Reference proteome</keyword>
<accession>A0ABS8AMX5</accession>
<feature type="transmembrane region" description="Helical" evidence="1">
    <location>
        <begin position="166"/>
        <end position="191"/>
    </location>
</feature>
<organism evidence="2 3">
    <name type="scientific">Hymenobacter lucidus</name>
    <dbReference type="NCBI Taxonomy" id="2880930"/>
    <lineage>
        <taxon>Bacteria</taxon>
        <taxon>Pseudomonadati</taxon>
        <taxon>Bacteroidota</taxon>
        <taxon>Cytophagia</taxon>
        <taxon>Cytophagales</taxon>
        <taxon>Hymenobacteraceae</taxon>
        <taxon>Hymenobacter</taxon>
    </lineage>
</organism>
<evidence type="ECO:0000313" key="3">
    <source>
        <dbReference type="Proteomes" id="UP001165296"/>
    </source>
</evidence>
<evidence type="ECO:0008006" key="4">
    <source>
        <dbReference type="Google" id="ProtNLM"/>
    </source>
</evidence>
<feature type="transmembrane region" description="Helical" evidence="1">
    <location>
        <begin position="137"/>
        <end position="160"/>
    </location>
</feature>
<gene>
    <name evidence="2" type="ORF">LGH74_06215</name>
</gene>
<feature type="transmembrane region" description="Helical" evidence="1">
    <location>
        <begin position="38"/>
        <end position="59"/>
    </location>
</feature>
<feature type="transmembrane region" description="Helical" evidence="1">
    <location>
        <begin position="211"/>
        <end position="234"/>
    </location>
</feature>